<proteinExistence type="predicted"/>
<name>A0ABM1QI21_CAMSA</name>
<gene>
    <name evidence="3" type="primary">LOC109126922</name>
</gene>
<accession>A0ABM1QI21</accession>
<dbReference type="GeneID" id="109126922"/>
<feature type="transmembrane region" description="Helical" evidence="1">
    <location>
        <begin position="216"/>
        <end position="238"/>
    </location>
</feature>
<protein>
    <submittedName>
        <fullName evidence="3">Uncharacterized protein LOC109126922</fullName>
    </submittedName>
</protein>
<sequence>MFIAASMSYCPVSLGVPPLGASLPRCLYRGDSLSLVASLSCGLVRPSSTSPSLPHGARFSGYFSDTALLTGYSSSVSQLSLEAAPSPVVLCRSFTCLDYLGFSAVYPCSNAPDLNVSHCRASVDVLGPISERSFVSFSYLKENIIQQASLIPWLLCCGSCVARPAFVLVGCSSENYFSVGFNGSSKGCFFTSLSIANSRIVLFALVADSIMCNKHLCVFIVVQSVSLIGSSVIMVRGLHDDVYCLSDRFALIYLSIYFYHMDCFAFVAASLITLKTFGLPPFVTFPSVEDV</sequence>
<reference evidence="3" key="2">
    <citation type="submission" date="2025-08" db="UniProtKB">
        <authorList>
            <consortium name="RefSeq"/>
        </authorList>
    </citation>
    <scope>IDENTIFICATION</scope>
    <source>
        <tissue evidence="3">Leaf</tissue>
    </source>
</reference>
<keyword evidence="1" id="KW-0472">Membrane</keyword>
<evidence type="ECO:0000313" key="2">
    <source>
        <dbReference type="Proteomes" id="UP000694864"/>
    </source>
</evidence>
<feature type="transmembrane region" description="Helical" evidence="1">
    <location>
        <begin position="250"/>
        <end position="272"/>
    </location>
</feature>
<keyword evidence="2" id="KW-1185">Reference proteome</keyword>
<dbReference type="RefSeq" id="XP_019086409.1">
    <property type="nucleotide sequence ID" value="XM_019230864.1"/>
</dbReference>
<dbReference type="Proteomes" id="UP000694864">
    <property type="component" value="Chromosome 10"/>
</dbReference>
<keyword evidence="1" id="KW-1133">Transmembrane helix</keyword>
<evidence type="ECO:0000256" key="1">
    <source>
        <dbReference type="SAM" id="Phobius"/>
    </source>
</evidence>
<organism evidence="2 3">
    <name type="scientific">Camelina sativa</name>
    <name type="common">False flax</name>
    <name type="synonym">Myagrum sativum</name>
    <dbReference type="NCBI Taxonomy" id="90675"/>
    <lineage>
        <taxon>Eukaryota</taxon>
        <taxon>Viridiplantae</taxon>
        <taxon>Streptophyta</taxon>
        <taxon>Embryophyta</taxon>
        <taxon>Tracheophyta</taxon>
        <taxon>Spermatophyta</taxon>
        <taxon>Magnoliopsida</taxon>
        <taxon>eudicotyledons</taxon>
        <taxon>Gunneridae</taxon>
        <taxon>Pentapetalae</taxon>
        <taxon>rosids</taxon>
        <taxon>malvids</taxon>
        <taxon>Brassicales</taxon>
        <taxon>Brassicaceae</taxon>
        <taxon>Camelineae</taxon>
        <taxon>Camelina</taxon>
    </lineage>
</organism>
<keyword evidence="1" id="KW-0812">Transmembrane</keyword>
<evidence type="ECO:0000313" key="3">
    <source>
        <dbReference type="RefSeq" id="XP_019086409.1"/>
    </source>
</evidence>
<reference evidence="2" key="1">
    <citation type="journal article" date="2014" name="Nat. Commun.">
        <title>The emerging biofuel crop Camelina sativa retains a highly undifferentiated hexaploid genome structure.</title>
        <authorList>
            <person name="Kagale S."/>
            <person name="Koh C."/>
            <person name="Nixon J."/>
            <person name="Bollina V."/>
            <person name="Clarke W.E."/>
            <person name="Tuteja R."/>
            <person name="Spillane C."/>
            <person name="Robinson S.J."/>
            <person name="Links M.G."/>
            <person name="Clarke C."/>
            <person name="Higgins E.E."/>
            <person name="Huebert T."/>
            <person name="Sharpe A.G."/>
            <person name="Parkin I.A."/>
        </authorList>
    </citation>
    <scope>NUCLEOTIDE SEQUENCE [LARGE SCALE GENOMIC DNA]</scope>
    <source>
        <strain evidence="2">cv. DH55</strain>
    </source>
</reference>